<accession>A0ACA9NBB4</accession>
<proteinExistence type="predicted"/>
<protein>
    <submittedName>
        <fullName evidence="1">9502_t:CDS:1</fullName>
    </submittedName>
</protein>
<comment type="caution">
    <text evidence="1">The sequence shown here is derived from an EMBL/GenBank/DDBJ whole genome shotgun (WGS) entry which is preliminary data.</text>
</comment>
<reference evidence="1" key="1">
    <citation type="submission" date="2021-06" db="EMBL/GenBank/DDBJ databases">
        <authorList>
            <person name="Kallberg Y."/>
            <person name="Tangrot J."/>
            <person name="Rosling A."/>
        </authorList>
    </citation>
    <scope>NUCLEOTIDE SEQUENCE</scope>
    <source>
        <strain evidence="1">IL203A</strain>
    </source>
</reference>
<sequence>NSDFYNVEEVLEGLTIPEASMKFYKSAADNEHPEAQLRYGFGLYNGQGVHEDKQMAMVYFEKSANNGNVVSMYNLGALLYINGRDKEKGKGLLIKAAKLGYQSAINFCSKHKINYMK</sequence>
<gene>
    <name evidence="1" type="ORF">DHETER_LOCUS9007</name>
</gene>
<evidence type="ECO:0000313" key="1">
    <source>
        <dbReference type="EMBL" id="CAG8644723.1"/>
    </source>
</evidence>
<evidence type="ECO:0000313" key="2">
    <source>
        <dbReference type="Proteomes" id="UP000789702"/>
    </source>
</evidence>
<name>A0ACA9NBB4_9GLOM</name>
<dbReference type="EMBL" id="CAJVPU010015131">
    <property type="protein sequence ID" value="CAG8644723.1"/>
    <property type="molecule type" value="Genomic_DNA"/>
</dbReference>
<organism evidence="1 2">
    <name type="scientific">Dentiscutata heterogama</name>
    <dbReference type="NCBI Taxonomy" id="1316150"/>
    <lineage>
        <taxon>Eukaryota</taxon>
        <taxon>Fungi</taxon>
        <taxon>Fungi incertae sedis</taxon>
        <taxon>Mucoromycota</taxon>
        <taxon>Glomeromycotina</taxon>
        <taxon>Glomeromycetes</taxon>
        <taxon>Diversisporales</taxon>
        <taxon>Gigasporaceae</taxon>
        <taxon>Dentiscutata</taxon>
    </lineage>
</organism>
<keyword evidence="2" id="KW-1185">Reference proteome</keyword>
<feature type="non-terminal residue" evidence="1">
    <location>
        <position position="1"/>
    </location>
</feature>
<dbReference type="Proteomes" id="UP000789702">
    <property type="component" value="Unassembled WGS sequence"/>
</dbReference>